<protein>
    <submittedName>
        <fullName evidence="3">Trypsin-like peptidase domain-containing protein</fullName>
    </submittedName>
</protein>
<evidence type="ECO:0000313" key="3">
    <source>
        <dbReference type="EMBL" id="SDE16457.1"/>
    </source>
</evidence>
<keyword evidence="4" id="KW-1185">Reference proteome</keyword>
<feature type="compositionally biased region" description="Basic and acidic residues" evidence="1">
    <location>
        <begin position="300"/>
        <end position="350"/>
    </location>
</feature>
<accession>A0A511HE94</accession>
<dbReference type="PROSITE" id="PS00134">
    <property type="entry name" value="TRYPSIN_HIS"/>
    <property type="match status" value="1"/>
</dbReference>
<dbReference type="PROSITE" id="PS51257">
    <property type="entry name" value="PROKAR_LIPOPROTEIN"/>
    <property type="match status" value="1"/>
</dbReference>
<evidence type="ECO:0000313" key="2">
    <source>
        <dbReference type="EMBL" id="GEL71870.1"/>
    </source>
</evidence>
<dbReference type="GO" id="GO:0006508">
    <property type="term" value="P:proteolysis"/>
    <property type="evidence" value="ECO:0007669"/>
    <property type="project" value="InterPro"/>
</dbReference>
<feature type="region of interest" description="Disordered" evidence="1">
    <location>
        <begin position="210"/>
        <end position="369"/>
    </location>
</feature>
<feature type="compositionally biased region" description="Basic and acidic residues" evidence="1">
    <location>
        <begin position="261"/>
        <end position="276"/>
    </location>
</feature>
<dbReference type="Gene3D" id="2.40.10.120">
    <property type="match status" value="1"/>
</dbReference>
<evidence type="ECO:0000256" key="1">
    <source>
        <dbReference type="SAM" id="MobiDB-lite"/>
    </source>
</evidence>
<evidence type="ECO:0000313" key="4">
    <source>
        <dbReference type="Proteomes" id="UP000198717"/>
    </source>
</evidence>
<dbReference type="Proteomes" id="UP000198717">
    <property type="component" value="Unassembled WGS sequence"/>
</dbReference>
<reference evidence="3 4" key="1">
    <citation type="submission" date="2016-10" db="EMBL/GenBank/DDBJ databases">
        <authorList>
            <person name="Varghese N."/>
            <person name="Submissions S."/>
        </authorList>
    </citation>
    <scope>NUCLEOTIDE SEQUENCE [LARGE SCALE GENOMIC DNA]</scope>
    <source>
        <strain evidence="3 4">DSM 2260</strain>
    </source>
</reference>
<dbReference type="RefSeq" id="WP_244171758.1">
    <property type="nucleotide sequence ID" value="NZ_BJVY01000019.1"/>
</dbReference>
<evidence type="ECO:0000313" key="5">
    <source>
        <dbReference type="Proteomes" id="UP000321224"/>
    </source>
</evidence>
<comment type="caution">
    <text evidence="2">The sequence shown here is derived from an EMBL/GenBank/DDBJ whole genome shotgun (WGS) entry which is preliminary data.</text>
</comment>
<proteinExistence type="predicted"/>
<dbReference type="GO" id="GO:0004252">
    <property type="term" value="F:serine-type endopeptidase activity"/>
    <property type="evidence" value="ECO:0007669"/>
    <property type="project" value="InterPro"/>
</dbReference>
<dbReference type="SUPFAM" id="SSF50494">
    <property type="entry name" value="Trypsin-like serine proteases"/>
    <property type="match status" value="1"/>
</dbReference>
<dbReference type="InterPro" id="IPR009003">
    <property type="entry name" value="Peptidase_S1_PA"/>
</dbReference>
<gene>
    <name evidence="2" type="ORF">MVI01_36540</name>
    <name evidence="3" type="ORF">SAMN04488504_104533</name>
</gene>
<dbReference type="PANTHER" id="PTHR43019">
    <property type="entry name" value="SERINE ENDOPROTEASE DEGS"/>
    <property type="match status" value="1"/>
</dbReference>
<dbReference type="EMBL" id="BJVY01000019">
    <property type="protein sequence ID" value="GEL71870.1"/>
    <property type="molecule type" value="Genomic_DNA"/>
</dbReference>
<reference evidence="2 5" key="2">
    <citation type="submission" date="2019-07" db="EMBL/GenBank/DDBJ databases">
        <title>Whole genome shotgun sequence of Myxococcus virescens NBRC 100334.</title>
        <authorList>
            <person name="Hosoyama A."/>
            <person name="Uohara A."/>
            <person name="Ohji S."/>
            <person name="Ichikawa N."/>
        </authorList>
    </citation>
    <scope>NUCLEOTIDE SEQUENCE [LARGE SCALE GENOMIC DNA]</scope>
    <source>
        <strain evidence="2 5">NBRC 100334</strain>
    </source>
</reference>
<feature type="compositionally biased region" description="Low complexity" evidence="1">
    <location>
        <begin position="221"/>
        <end position="237"/>
    </location>
</feature>
<name>A0A511HE94_9BACT</name>
<dbReference type="Proteomes" id="UP000321224">
    <property type="component" value="Unassembled WGS sequence"/>
</dbReference>
<dbReference type="PANTHER" id="PTHR43019:SF23">
    <property type="entry name" value="PROTEASE DO-LIKE 5, CHLOROPLASTIC"/>
    <property type="match status" value="1"/>
</dbReference>
<dbReference type="EMBL" id="FNAJ01000004">
    <property type="protein sequence ID" value="SDE16457.1"/>
    <property type="molecule type" value="Genomic_DNA"/>
</dbReference>
<organism evidence="2 5">
    <name type="scientific">Myxococcus virescens</name>
    <dbReference type="NCBI Taxonomy" id="83456"/>
    <lineage>
        <taxon>Bacteria</taxon>
        <taxon>Pseudomonadati</taxon>
        <taxon>Myxococcota</taxon>
        <taxon>Myxococcia</taxon>
        <taxon>Myxococcales</taxon>
        <taxon>Cystobacterineae</taxon>
        <taxon>Myxococcaceae</taxon>
        <taxon>Myxococcus</taxon>
    </lineage>
</organism>
<dbReference type="InterPro" id="IPR018114">
    <property type="entry name" value="TRYPSIN_HIS"/>
</dbReference>
<sequence>MRDAGWRTWLGAGVGALLLTACHTSEEETPPDLDDVAAATVTLEPGHCAGVVVEDGRHILTAAHCLRNEDTRVPLSFLGGRRMDGSAVHVDRGRDIAVLRLDAPAPVRPLDVAQALPAPGEPLVFAGRNDRPNEPQQAVLERLGRCPSLPEVPAALFTTIRGRPGDSGAPLVDARMQVVGLVHGGAACRIAAPTAGLAEVVARLSRKGPALARQAPPPPRQAALPPVGPGVVAPGAARSELEANGAEPHALPTHGDGTMAGKKDKGPQDARPRDIGDDQQASFHAGENFQPRNRGQVADAQDRGAADASRHLAHEHGDAAPHADTPWEARVERGEEWTSQDVPEREARGDEEPDSAVSRQGLVSPPPEE</sequence>
<dbReference type="PRINTS" id="PR00722">
    <property type="entry name" value="CHYMOTRYPSIN"/>
</dbReference>
<dbReference type="Pfam" id="PF13365">
    <property type="entry name" value="Trypsin_2"/>
    <property type="match status" value="1"/>
</dbReference>
<dbReference type="InterPro" id="IPR001314">
    <property type="entry name" value="Peptidase_S1A"/>
</dbReference>
<dbReference type="AlphaFoldDB" id="A0A511HE94"/>